<keyword evidence="3" id="KW-1185">Reference proteome</keyword>
<proteinExistence type="predicted"/>
<keyword evidence="1" id="KW-0732">Signal</keyword>
<feature type="signal peptide" evidence="1">
    <location>
        <begin position="1"/>
        <end position="26"/>
    </location>
</feature>
<evidence type="ECO:0000313" key="3">
    <source>
        <dbReference type="Proteomes" id="UP000478183"/>
    </source>
</evidence>
<organism evidence="2 3">
    <name type="scientific">Paracoccus aestuariivivens</name>
    <dbReference type="NCBI Taxonomy" id="1820333"/>
    <lineage>
        <taxon>Bacteria</taxon>
        <taxon>Pseudomonadati</taxon>
        <taxon>Pseudomonadota</taxon>
        <taxon>Alphaproteobacteria</taxon>
        <taxon>Rhodobacterales</taxon>
        <taxon>Paracoccaceae</taxon>
        <taxon>Paracoccus</taxon>
    </lineage>
</organism>
<dbReference type="Proteomes" id="UP000478183">
    <property type="component" value="Unassembled WGS sequence"/>
</dbReference>
<evidence type="ECO:0008006" key="4">
    <source>
        <dbReference type="Google" id="ProtNLM"/>
    </source>
</evidence>
<protein>
    <recommendedName>
        <fullName evidence="4">Peptidoglycan-binding protein</fullName>
    </recommendedName>
</protein>
<comment type="caution">
    <text evidence="2">The sequence shown here is derived from an EMBL/GenBank/DDBJ whole genome shotgun (WGS) entry which is preliminary data.</text>
</comment>
<dbReference type="AlphaFoldDB" id="A0A6L6J9L1"/>
<dbReference type="RefSeq" id="WP_155094792.1">
    <property type="nucleotide sequence ID" value="NZ_WMIE01000002.1"/>
</dbReference>
<evidence type="ECO:0000256" key="1">
    <source>
        <dbReference type="SAM" id="SignalP"/>
    </source>
</evidence>
<gene>
    <name evidence="2" type="ORF">GL286_06805</name>
</gene>
<name>A0A6L6J9L1_9RHOB</name>
<dbReference type="EMBL" id="WMIE01000002">
    <property type="protein sequence ID" value="MTH77429.1"/>
    <property type="molecule type" value="Genomic_DNA"/>
</dbReference>
<feature type="chain" id="PRO_5026938768" description="Peptidoglycan-binding protein" evidence="1">
    <location>
        <begin position="27"/>
        <end position="152"/>
    </location>
</feature>
<sequence>MTIRKTLLSVSTGLLLAGQIASPAHAIGETEKDVLKGLAAAAAIGMITGQVGSGAAPQATTAAPLPASASATKMDMIETAFRSLSREERLAVQNNLIASGAGLYSADGVWGRKTATAMNRVITDTGEWGLIRDQRSANKYVYDMAQFAYGAE</sequence>
<accession>A0A6L6J9L1</accession>
<evidence type="ECO:0000313" key="2">
    <source>
        <dbReference type="EMBL" id="MTH77429.1"/>
    </source>
</evidence>
<reference evidence="2 3" key="1">
    <citation type="submission" date="2019-11" db="EMBL/GenBank/DDBJ databases">
        <authorList>
            <person name="Dong K."/>
        </authorList>
    </citation>
    <scope>NUCLEOTIDE SEQUENCE [LARGE SCALE GENOMIC DNA]</scope>
    <source>
        <strain evidence="2 3">NBRC 111993</strain>
    </source>
</reference>